<evidence type="ECO:0000259" key="3">
    <source>
        <dbReference type="PROSITE" id="PS51387"/>
    </source>
</evidence>
<comment type="caution">
    <text evidence="4">The sequence shown here is derived from an EMBL/GenBank/DDBJ whole genome shotgun (WGS) entry which is preliminary data.</text>
</comment>
<dbReference type="OrthoDB" id="9811557at2"/>
<dbReference type="SUPFAM" id="SSF55103">
    <property type="entry name" value="FAD-linked oxidases, C-terminal domain"/>
    <property type="match status" value="1"/>
</dbReference>
<dbReference type="EMBL" id="VFSV01000014">
    <property type="protein sequence ID" value="TRD20600.1"/>
    <property type="molecule type" value="Genomic_DNA"/>
</dbReference>
<dbReference type="GO" id="GO:0003824">
    <property type="term" value="F:catalytic activity"/>
    <property type="evidence" value="ECO:0007669"/>
    <property type="project" value="InterPro"/>
</dbReference>
<dbReference type="PANTHER" id="PTHR11748">
    <property type="entry name" value="D-LACTATE DEHYDROGENASE"/>
    <property type="match status" value="1"/>
</dbReference>
<dbReference type="PANTHER" id="PTHR11748:SF103">
    <property type="entry name" value="GLYCOLATE OXIDASE SUBUNIT GLCE"/>
    <property type="match status" value="1"/>
</dbReference>
<dbReference type="Pfam" id="PF01565">
    <property type="entry name" value="FAD_binding_4"/>
    <property type="match status" value="1"/>
</dbReference>
<dbReference type="InterPro" id="IPR036318">
    <property type="entry name" value="FAD-bd_PCMH-like_sf"/>
</dbReference>
<feature type="domain" description="FAD-binding PCMH-type" evidence="3">
    <location>
        <begin position="1"/>
        <end position="173"/>
    </location>
</feature>
<dbReference type="Proteomes" id="UP000318590">
    <property type="component" value="Unassembled WGS sequence"/>
</dbReference>
<sequence>MRPESEAELADVLRSAEGSVAIRGGRTRAPAELPEGLVISTAGLSGIRLYEPGALTLVAGAGTPLAEIEAALTAEGQRLAFEPWDASVVLGRSGRSTLGGVIATNASGPRRIVAGAARDAALGVRLVDGAGEVIRAGGRVMKNVTGVDLVRLACGSRGTLGVITEVSLKTQPGPADAATLVAEGLSPGAAVAAMQAALGTAFEVNGAAHDPARGETALRLEGSALSVELRAERLTKALAGHGDWHVERGRDWARVRDAADLAGSGDLWRISVRSSDAADLVALLPGRWLMDWGGGLIWAEAPAGTDLRQLMSCAGHATLVRATPETHGRLGTLHPESAGVQRLSDGIAARFDPRGLFRSAA</sequence>
<dbReference type="GO" id="GO:0071949">
    <property type="term" value="F:FAD binding"/>
    <property type="evidence" value="ECO:0007669"/>
    <property type="project" value="InterPro"/>
</dbReference>
<reference evidence="4 5" key="1">
    <citation type="submission" date="2019-06" db="EMBL/GenBank/DDBJ databases">
        <title>Paenimaribius caenipelagi gen. nov., sp. nov., isolated from a tidal flat.</title>
        <authorList>
            <person name="Yoon J.-H."/>
        </authorList>
    </citation>
    <scope>NUCLEOTIDE SEQUENCE [LARGE SCALE GENOMIC DNA]</scope>
    <source>
        <strain evidence="4 5">JBTF-M29</strain>
    </source>
</reference>
<evidence type="ECO:0000313" key="4">
    <source>
        <dbReference type="EMBL" id="TRD20600.1"/>
    </source>
</evidence>
<organism evidence="4 5">
    <name type="scientific">Palleronia caenipelagi</name>
    <dbReference type="NCBI Taxonomy" id="2489174"/>
    <lineage>
        <taxon>Bacteria</taxon>
        <taxon>Pseudomonadati</taxon>
        <taxon>Pseudomonadota</taxon>
        <taxon>Alphaproteobacteria</taxon>
        <taxon>Rhodobacterales</taxon>
        <taxon>Roseobacteraceae</taxon>
        <taxon>Palleronia</taxon>
    </lineage>
</organism>
<dbReference type="InterPro" id="IPR016164">
    <property type="entry name" value="FAD-linked_Oxase-like_C"/>
</dbReference>
<dbReference type="Gene3D" id="3.30.465.10">
    <property type="match status" value="1"/>
</dbReference>
<name>A0A547Q2I5_9RHOB</name>
<dbReference type="InterPro" id="IPR016169">
    <property type="entry name" value="FAD-bd_PCMH_sub2"/>
</dbReference>
<proteinExistence type="predicted"/>
<dbReference type="InterPro" id="IPR006094">
    <property type="entry name" value="Oxid_FAD_bind_N"/>
</dbReference>
<dbReference type="AlphaFoldDB" id="A0A547Q2I5"/>
<evidence type="ECO:0000313" key="5">
    <source>
        <dbReference type="Proteomes" id="UP000318590"/>
    </source>
</evidence>
<gene>
    <name evidence="4" type="ORF">FEV53_09890</name>
</gene>
<keyword evidence="2" id="KW-0274">FAD</keyword>
<evidence type="ECO:0000256" key="2">
    <source>
        <dbReference type="ARBA" id="ARBA00022827"/>
    </source>
</evidence>
<dbReference type="PROSITE" id="PS51387">
    <property type="entry name" value="FAD_PCMH"/>
    <property type="match status" value="1"/>
</dbReference>
<dbReference type="SUPFAM" id="SSF56176">
    <property type="entry name" value="FAD-binding/transporter-associated domain-like"/>
    <property type="match status" value="1"/>
</dbReference>
<protein>
    <submittedName>
        <fullName evidence="4">FAD-binding protein</fullName>
    </submittedName>
</protein>
<keyword evidence="1" id="KW-0285">Flavoprotein</keyword>
<keyword evidence="5" id="KW-1185">Reference proteome</keyword>
<evidence type="ECO:0000256" key="1">
    <source>
        <dbReference type="ARBA" id="ARBA00022630"/>
    </source>
</evidence>
<accession>A0A547Q2I5</accession>
<dbReference type="InterPro" id="IPR016166">
    <property type="entry name" value="FAD-bd_PCMH"/>
</dbReference>
<dbReference type="RefSeq" id="WP_142834655.1">
    <property type="nucleotide sequence ID" value="NZ_VFSV01000014.1"/>
</dbReference>